<keyword evidence="4 5" id="KW-0472">Membrane</keyword>
<evidence type="ECO:0000256" key="1">
    <source>
        <dbReference type="ARBA" id="ARBA00004370"/>
    </source>
</evidence>
<dbReference type="Pfam" id="PF24464">
    <property type="entry name" value="Ig_F54D1_6_2"/>
    <property type="match status" value="1"/>
</dbReference>
<dbReference type="InterPro" id="IPR051495">
    <property type="entry name" value="Epithelial_Barrier/Signaling"/>
</dbReference>
<dbReference type="GO" id="GO:0016020">
    <property type="term" value="C:membrane"/>
    <property type="evidence" value="ECO:0007669"/>
    <property type="project" value="UniProtKB-SubCell"/>
</dbReference>
<dbReference type="PANTHER" id="PTHR13802:SF60">
    <property type="entry name" value="PROTEIN CBG06057"/>
    <property type="match status" value="1"/>
</dbReference>
<evidence type="ECO:0000256" key="3">
    <source>
        <dbReference type="ARBA" id="ARBA00022989"/>
    </source>
</evidence>
<dbReference type="GO" id="GO:0007160">
    <property type="term" value="P:cell-matrix adhesion"/>
    <property type="evidence" value="ECO:0007669"/>
    <property type="project" value="InterPro"/>
</dbReference>
<dbReference type="PANTHER" id="PTHR13802">
    <property type="entry name" value="MUCIN 4-RELATED"/>
    <property type="match status" value="1"/>
</dbReference>
<dbReference type="InterPro" id="IPR003886">
    <property type="entry name" value="NIDO_dom"/>
</dbReference>
<sequence>AIWLTDQPGRLSYVILNYDRLGFDAQDFRANSRSGRCRALFNGGNHTGVVEVDPTQAYKNTPKVLAQRSGVPHIVRGRYMFRVDDVVRPAGCSNKTGGTYPMMIYPNIVNMLGEMTVDVNALCLDRSQTYILMIEEREVASCYVLNAAIARCNLPKIYDWGTKTVYFQPQSKGANDEKAFVGYIYFVPPTLDPQRLDIGSIYEWYKNPMPNYLMPITWYPRNFTNPEMFNNLNQVGMRISDDALYGVQLGLYVIGYREYKDDEIKKFRPEHRTLARLATYTNRNSYEYRWKPQEEVINLNQVQQWYMDDWERWNTLYTYRVGYLKLAPIRPNDLNGTELLSGLVTAPIPLHWLWSPEDNRFGQTTFSQQERDERTEFVSRKSKEMCHDWYDEDGALFNFIRDTETNSSCPCIETQARLDLGRFMPHPRCSQTFRDITCTTVIGSKNCYMSAQNIYGSYAGKGNTFDNMDTSRFMTHYGQVCCYDEAGFLMQTPYQPVIKTQKEYFYNPGYPLRAYEFGTPPYMGQFEVPGLSVFHNDYMPYFLCCKFADFRCQMFYWRRPSSACQEYQPPATGQVSGAGVFNTIDNDKFIFNEPGVYNFLYVPKTVRSPEVRVQVRMERYPNRKVDFGLLGRYISQAELVQPTNATVITGVVLEASGTDRVYVMARKDTRRFRYRTDIIVGNILRYFDTIRLQRFNGVLVYVNNVERGQPEIYVVLEEAQIGIRVRESYALDIDRLPMYQESMGMLDVQISVPPQYGVRPDGDKTREAEQRQRYELPRVSGLMRPFPEQNNAAVMQGHPLNDVNSKTSRKQIINNCVLVYVNNVERGQPEIYVVLEEAQIGIRVRESYALDIDRLPMYQESMGMLDVQISVPPQYGVRPDGDKTREAEQRQRYELPRVSGLMRPFPEQNNAAVMQGLTLNDVNSETYRQQIINNYRIVGSGEPGSEQNPIGTLAQGLPTDNMFTTSKDEDKQFDVFPEANLRSGPIYKMAPIYDTGPYRFDPQTGMDINQELSNCRGLQEDVSLNLQPFQSNANLMYGLQHCPDDASSIISDCGDSVPCLYSYALLQSKVLALEEQDAFNSFVTERMEAIRQYNSCGAINIEYPEYMMKTPALAPGYLQGDVARFGCYQTHWIKGDHEYKCGIVVDYNNPNSYRFEWNKGSQPWCRSRVKENYFKWITAIIVVFLGCWCVKQKKMQEQRQYNYQTNAGYTNKARVASLGSLDDAPQLTQRFPARGTPATLEPARLSPVSSAAELRRPQSQNLYGLNTSV</sequence>
<dbReference type="Pfam" id="PF24469">
    <property type="entry name" value="F54D1_6_C"/>
    <property type="match status" value="1"/>
</dbReference>
<dbReference type="InterPro" id="IPR057019">
    <property type="entry name" value="F54D1_6-like_Ig-like_2"/>
</dbReference>
<gene>
    <name evidence="8" type="ORF">TELCIR_09520</name>
</gene>
<protein>
    <submittedName>
        <fullName evidence="8">AMOP domain protein</fullName>
    </submittedName>
</protein>
<dbReference type="Pfam" id="PF24462">
    <property type="entry name" value="Ig_F54D1_6"/>
    <property type="match status" value="1"/>
</dbReference>
<keyword evidence="3 5" id="KW-1133">Transmembrane helix</keyword>
<dbReference type="EMBL" id="KZ346981">
    <property type="protein sequence ID" value="PIO68679.1"/>
    <property type="molecule type" value="Genomic_DNA"/>
</dbReference>
<organism evidence="8 9">
    <name type="scientific">Teladorsagia circumcincta</name>
    <name type="common">Brown stomach worm</name>
    <name type="synonym">Ostertagia circumcincta</name>
    <dbReference type="NCBI Taxonomy" id="45464"/>
    <lineage>
        <taxon>Eukaryota</taxon>
        <taxon>Metazoa</taxon>
        <taxon>Ecdysozoa</taxon>
        <taxon>Nematoda</taxon>
        <taxon>Chromadorea</taxon>
        <taxon>Rhabditida</taxon>
        <taxon>Rhabditina</taxon>
        <taxon>Rhabditomorpha</taxon>
        <taxon>Strongyloidea</taxon>
        <taxon>Trichostrongylidae</taxon>
        <taxon>Teladorsagia</taxon>
    </lineage>
</organism>
<evidence type="ECO:0000313" key="8">
    <source>
        <dbReference type="EMBL" id="PIO68679.1"/>
    </source>
</evidence>
<dbReference type="InterPro" id="IPR057018">
    <property type="entry name" value="F54D1_6-like_Ig-like"/>
</dbReference>
<evidence type="ECO:0000259" key="7">
    <source>
        <dbReference type="PROSITE" id="PS51220"/>
    </source>
</evidence>
<evidence type="ECO:0000256" key="5">
    <source>
        <dbReference type="SAM" id="Phobius"/>
    </source>
</evidence>
<dbReference type="Pfam" id="PF24678">
    <property type="entry name" value="DUF7658"/>
    <property type="match status" value="2"/>
</dbReference>
<reference evidence="8 9" key="1">
    <citation type="submission" date="2015-09" db="EMBL/GenBank/DDBJ databases">
        <title>Draft genome of the parasitic nematode Teladorsagia circumcincta isolate WARC Sus (inbred).</title>
        <authorList>
            <person name="Mitreva M."/>
        </authorList>
    </citation>
    <scope>NUCLEOTIDE SEQUENCE [LARGE SCALE GENOMIC DNA]</scope>
    <source>
        <strain evidence="8 9">S</strain>
    </source>
</reference>
<dbReference type="OrthoDB" id="9972657at2759"/>
<accession>A0A2G9UEL8</accession>
<keyword evidence="2 5" id="KW-0812">Transmembrane</keyword>
<dbReference type="AlphaFoldDB" id="A0A2G9UEL8"/>
<evidence type="ECO:0000313" key="9">
    <source>
        <dbReference type="Proteomes" id="UP000230423"/>
    </source>
</evidence>
<dbReference type="PROSITE" id="PS50856">
    <property type="entry name" value="AMOP"/>
    <property type="match status" value="1"/>
</dbReference>
<keyword evidence="9" id="KW-1185">Reference proteome</keyword>
<dbReference type="InterPro" id="IPR056075">
    <property type="entry name" value="DUF7658"/>
</dbReference>
<dbReference type="InterPro" id="IPR057017">
    <property type="entry name" value="F54D1_6-like_C"/>
</dbReference>
<dbReference type="Pfam" id="PF03782">
    <property type="entry name" value="AMOP"/>
    <property type="match status" value="1"/>
</dbReference>
<dbReference type="Proteomes" id="UP000230423">
    <property type="component" value="Unassembled WGS sequence"/>
</dbReference>
<proteinExistence type="predicted"/>
<name>A0A2G9UEL8_TELCI</name>
<evidence type="ECO:0000256" key="2">
    <source>
        <dbReference type="ARBA" id="ARBA00022692"/>
    </source>
</evidence>
<dbReference type="SMART" id="SM00723">
    <property type="entry name" value="AMOP"/>
    <property type="match status" value="1"/>
</dbReference>
<feature type="non-terminal residue" evidence="8">
    <location>
        <position position="1"/>
    </location>
</feature>
<feature type="transmembrane region" description="Helical" evidence="5">
    <location>
        <begin position="1173"/>
        <end position="1190"/>
    </location>
</feature>
<feature type="domain" description="NIDO" evidence="7">
    <location>
        <begin position="1"/>
        <end position="86"/>
    </location>
</feature>
<dbReference type="PROSITE" id="PS51220">
    <property type="entry name" value="NIDO"/>
    <property type="match status" value="1"/>
</dbReference>
<evidence type="ECO:0000259" key="6">
    <source>
        <dbReference type="PROSITE" id="PS50856"/>
    </source>
</evidence>
<dbReference type="InterPro" id="IPR005533">
    <property type="entry name" value="AMOP_dom"/>
</dbReference>
<comment type="subcellular location">
    <subcellularLocation>
        <location evidence="1">Membrane</location>
    </subcellularLocation>
</comment>
<feature type="domain" description="AMOP" evidence="6">
    <location>
        <begin position="378"/>
        <end position="559"/>
    </location>
</feature>
<evidence type="ECO:0000256" key="4">
    <source>
        <dbReference type="ARBA" id="ARBA00023136"/>
    </source>
</evidence>